<name>A0A1F5V822_9BACT</name>
<reference evidence="1 2" key="1">
    <citation type="journal article" date="2016" name="Nat. Commun.">
        <title>Thousands of microbial genomes shed light on interconnected biogeochemical processes in an aquifer system.</title>
        <authorList>
            <person name="Anantharaman K."/>
            <person name="Brown C.T."/>
            <person name="Hug L.A."/>
            <person name="Sharon I."/>
            <person name="Castelle C.J."/>
            <person name="Probst A.J."/>
            <person name="Thomas B.C."/>
            <person name="Singh A."/>
            <person name="Wilkins M.J."/>
            <person name="Karaoz U."/>
            <person name="Brodie E.L."/>
            <person name="Williams K.H."/>
            <person name="Hubbard S.S."/>
            <person name="Banfield J.F."/>
        </authorList>
    </citation>
    <scope>NUCLEOTIDE SEQUENCE [LARGE SCALE GENOMIC DNA]</scope>
</reference>
<organism evidence="1 2">
    <name type="scientific">Candidatus Fischerbacteria bacterium RBG_13_37_8</name>
    <dbReference type="NCBI Taxonomy" id="1817863"/>
    <lineage>
        <taxon>Bacteria</taxon>
        <taxon>Candidatus Fischeribacteriota</taxon>
    </lineage>
</organism>
<dbReference type="Proteomes" id="UP000178943">
    <property type="component" value="Unassembled WGS sequence"/>
</dbReference>
<evidence type="ECO:0000313" key="1">
    <source>
        <dbReference type="EMBL" id="OGF59583.1"/>
    </source>
</evidence>
<proteinExistence type="predicted"/>
<sequence>MEFALETMYKDITKFSYCSFDRIVIRGHVPVLQGKDGGGVVYWARSLDPDVVLTKSWFESFSAKFHINVKKYADEHSIPILSLKADQDKNEIAKQYLPKDQNFVGVYLIIKSREMAYSFASQASIHNKNPRHRNITRENRCIDHFHFYLVDKYWGPISFRFSSHLPCNVKVYLNGNRWLVREAFRKGIRVKSEDNAITDADNPEKLQSIADSLDYKKIQSVCDHWVYRLFPILSYEERYKSKFRYQWFFHQIEYSHNMVFKNSWNLTKLFHQHIAVNYDHFHPLQIQRYFGHNATKKHKKDCDLRIHHQTESITVMKIHSRGCFLRQYNKFQRIFRSEITINNVRDLRVRKSISNLNPLKERMEKSLCTFQGAQSSVHQALSSDGEIAALAKPGLIGRCHTSGIKLENDRIITLLATLPHLAQYPDGFRISELRESILSTTKKQYSTPQLSYDLRKLRAKNLIVRPSDQNRYKITPQGFRIAAIIPSLADKLCNPLIRIARYPIKTRAPEKLNSPLDQHYYQVEKEIACISKLIGLNSS</sequence>
<gene>
    <name evidence="1" type="ORF">A2Y62_08800</name>
</gene>
<evidence type="ECO:0000313" key="2">
    <source>
        <dbReference type="Proteomes" id="UP000178943"/>
    </source>
</evidence>
<dbReference type="EMBL" id="MFGW01000208">
    <property type="protein sequence ID" value="OGF59583.1"/>
    <property type="molecule type" value="Genomic_DNA"/>
</dbReference>
<dbReference type="AlphaFoldDB" id="A0A1F5V822"/>
<protein>
    <submittedName>
        <fullName evidence="1">Uncharacterized protein</fullName>
    </submittedName>
</protein>
<comment type="caution">
    <text evidence="1">The sequence shown here is derived from an EMBL/GenBank/DDBJ whole genome shotgun (WGS) entry which is preliminary data.</text>
</comment>
<accession>A0A1F5V822</accession>